<reference evidence="1 2" key="1">
    <citation type="submission" date="2017-07" db="EMBL/GenBank/DDBJ databases">
        <title>The Complete Genome of Streptomyces asterosporus-ZSY.</title>
        <authorList>
            <person name="Zhang S."/>
        </authorList>
    </citation>
    <scope>NUCLEOTIDE SEQUENCE [LARGE SCALE GENOMIC DNA]</scope>
    <source>
        <strain evidence="1 2">DSM 41452</strain>
    </source>
</reference>
<dbReference type="EMBL" id="CP022310">
    <property type="protein sequence ID" value="QDI69571.1"/>
    <property type="molecule type" value="Genomic_DNA"/>
</dbReference>
<dbReference type="RefSeq" id="WP_142232128.1">
    <property type="nucleotide sequence ID" value="NZ_CP022310.1"/>
</dbReference>
<sequence length="119" mass="13155">MSRTRTLRLGLYADEAHLAWAGALVDGAVAARGARLVERTVLRTLPGSRTTTAYLYDDLAEQWALEHPGHDAGGREPVELRVRLVCSLRTWRAVRKAVLRGLCPQGAEPHVCRVPWCVS</sequence>
<proteinExistence type="predicted"/>
<dbReference type="AlphaFoldDB" id="A0A514JQF4"/>
<name>A0A514JQF4_9ACTN</name>
<evidence type="ECO:0000313" key="1">
    <source>
        <dbReference type="EMBL" id="QDI69571.1"/>
    </source>
</evidence>
<gene>
    <name evidence="1" type="ORF">CD934_13310</name>
</gene>
<dbReference type="Proteomes" id="UP000316215">
    <property type="component" value="Chromosome"/>
</dbReference>
<evidence type="ECO:0000313" key="2">
    <source>
        <dbReference type="Proteomes" id="UP000316215"/>
    </source>
</evidence>
<accession>A0A514JQF4</accession>
<accession>A0A7W3M8Q4</accession>
<keyword evidence="2" id="KW-1185">Reference proteome</keyword>
<protein>
    <submittedName>
        <fullName evidence="1">Uncharacterized protein</fullName>
    </submittedName>
</protein>
<dbReference type="KEGG" id="sast:CD934_13310"/>
<organism evidence="1 2">
    <name type="scientific">Streptomyces calvus</name>
    <dbReference type="NCBI Taxonomy" id="67282"/>
    <lineage>
        <taxon>Bacteria</taxon>
        <taxon>Bacillati</taxon>
        <taxon>Actinomycetota</taxon>
        <taxon>Actinomycetes</taxon>
        <taxon>Kitasatosporales</taxon>
        <taxon>Streptomycetaceae</taxon>
        <taxon>Streptomyces</taxon>
    </lineage>
</organism>